<feature type="compositionally biased region" description="Polar residues" evidence="1">
    <location>
        <begin position="1"/>
        <end position="18"/>
    </location>
</feature>
<evidence type="ECO:0000256" key="1">
    <source>
        <dbReference type="SAM" id="MobiDB-lite"/>
    </source>
</evidence>
<organism evidence="2">
    <name type="scientific">Arundo donax</name>
    <name type="common">Giant reed</name>
    <name type="synonym">Donax arundinaceus</name>
    <dbReference type="NCBI Taxonomy" id="35708"/>
    <lineage>
        <taxon>Eukaryota</taxon>
        <taxon>Viridiplantae</taxon>
        <taxon>Streptophyta</taxon>
        <taxon>Embryophyta</taxon>
        <taxon>Tracheophyta</taxon>
        <taxon>Spermatophyta</taxon>
        <taxon>Magnoliopsida</taxon>
        <taxon>Liliopsida</taxon>
        <taxon>Poales</taxon>
        <taxon>Poaceae</taxon>
        <taxon>PACMAD clade</taxon>
        <taxon>Arundinoideae</taxon>
        <taxon>Arundineae</taxon>
        <taxon>Arundo</taxon>
    </lineage>
</organism>
<protein>
    <submittedName>
        <fullName evidence="2">Uncharacterized protein</fullName>
    </submittedName>
</protein>
<dbReference type="AlphaFoldDB" id="A0A0A9G2U9"/>
<reference evidence="2" key="1">
    <citation type="submission" date="2014-09" db="EMBL/GenBank/DDBJ databases">
        <authorList>
            <person name="Magalhaes I.L.F."/>
            <person name="Oliveira U."/>
            <person name="Santos F.R."/>
            <person name="Vidigal T.H.D.A."/>
            <person name="Brescovit A.D."/>
            <person name="Santos A.J."/>
        </authorList>
    </citation>
    <scope>NUCLEOTIDE SEQUENCE</scope>
    <source>
        <tissue evidence="2">Shoot tissue taken approximately 20 cm above the soil surface</tissue>
    </source>
</reference>
<name>A0A0A9G2U9_ARUDO</name>
<sequence length="143" mass="15489">MTSSSASTRPRSKGTQRWCTERPGGRRRPFMAPRACAAPYAWSTTATATRSVSGCCRNAATCSTRRLPVAPAPPHVPVCRGQAVSNDDAVTMTIGTDQVLVCFLFFLFRAAIPPQAHDAENFCQPAADSSVCRLVLLKFRLMP</sequence>
<evidence type="ECO:0000313" key="2">
    <source>
        <dbReference type="EMBL" id="JAE16871.1"/>
    </source>
</evidence>
<dbReference type="EMBL" id="GBRH01181025">
    <property type="protein sequence ID" value="JAE16871.1"/>
    <property type="molecule type" value="Transcribed_RNA"/>
</dbReference>
<proteinExistence type="predicted"/>
<accession>A0A0A9G2U9</accession>
<feature type="region of interest" description="Disordered" evidence="1">
    <location>
        <begin position="1"/>
        <end position="26"/>
    </location>
</feature>
<reference evidence="2" key="2">
    <citation type="journal article" date="2015" name="Data Brief">
        <title>Shoot transcriptome of the giant reed, Arundo donax.</title>
        <authorList>
            <person name="Barrero R.A."/>
            <person name="Guerrero F.D."/>
            <person name="Moolhuijzen P."/>
            <person name="Goolsby J.A."/>
            <person name="Tidwell J."/>
            <person name="Bellgard S.E."/>
            <person name="Bellgard M.I."/>
        </authorList>
    </citation>
    <scope>NUCLEOTIDE SEQUENCE</scope>
    <source>
        <tissue evidence="2">Shoot tissue taken approximately 20 cm above the soil surface</tissue>
    </source>
</reference>